<sequence>MNTVNEPEAADRLPTLAVVEDNQELREDVLIPTLARSGFEVIGMTSALDLYRAMTVRAFDLVLLDVGLPDEDGFSIAAHLRGLSPSIGIVMLTGYDTRPDRMRGLLAGADAYLFKPVEMDVLVTTLKNLARRIVPAAGAAQATDAAQARAKWRLDERGWCLLSPHGVEIEMNLAERQVMAVLAATPGVPVQREALIARLVKNDQDFDPHRLDMLVYRLRKKCHSAAKDDLPLRAVRGIGYVLNW</sequence>
<dbReference type="InterPro" id="IPR001867">
    <property type="entry name" value="OmpR/PhoB-type_DNA-bd"/>
</dbReference>
<feature type="modified residue" description="4-aspartylphosphate" evidence="4">
    <location>
        <position position="65"/>
    </location>
</feature>
<evidence type="ECO:0000256" key="3">
    <source>
        <dbReference type="ARBA" id="ARBA00023125"/>
    </source>
</evidence>
<dbReference type="SMART" id="SM00862">
    <property type="entry name" value="Trans_reg_C"/>
    <property type="match status" value="1"/>
</dbReference>
<dbReference type="RefSeq" id="WP_137268005.1">
    <property type="nucleotide sequence ID" value="NZ_SZUA01000003.1"/>
</dbReference>
<feature type="DNA-binding region" description="OmpR/PhoB-type" evidence="5">
    <location>
        <begin position="143"/>
        <end position="244"/>
    </location>
</feature>
<dbReference type="GO" id="GO:0005829">
    <property type="term" value="C:cytosol"/>
    <property type="evidence" value="ECO:0007669"/>
    <property type="project" value="TreeGrafter"/>
</dbReference>
<name>A0A4U5JJ64_9GAMM</name>
<dbReference type="EMBL" id="SZUA01000003">
    <property type="protein sequence ID" value="TKR29602.1"/>
    <property type="molecule type" value="Genomic_DNA"/>
</dbReference>
<evidence type="ECO:0000313" key="8">
    <source>
        <dbReference type="EMBL" id="TKR29602.1"/>
    </source>
</evidence>
<comment type="caution">
    <text evidence="8">The sequence shown here is derived from an EMBL/GenBank/DDBJ whole genome shotgun (WGS) entry which is preliminary data.</text>
</comment>
<dbReference type="Gene3D" id="1.10.10.10">
    <property type="entry name" value="Winged helix-like DNA-binding domain superfamily/Winged helix DNA-binding domain"/>
    <property type="match status" value="1"/>
</dbReference>
<feature type="domain" description="Response regulatory" evidence="6">
    <location>
        <begin position="15"/>
        <end position="130"/>
    </location>
</feature>
<accession>A0A4U5JJ64</accession>
<evidence type="ECO:0000256" key="1">
    <source>
        <dbReference type="ARBA" id="ARBA00022553"/>
    </source>
</evidence>
<dbReference type="SMART" id="SM00448">
    <property type="entry name" value="REC"/>
    <property type="match status" value="1"/>
</dbReference>
<dbReference type="SUPFAM" id="SSF52172">
    <property type="entry name" value="CheY-like"/>
    <property type="match status" value="1"/>
</dbReference>
<reference evidence="8 9" key="1">
    <citation type="submission" date="2019-04" db="EMBL/GenBank/DDBJ databases">
        <title>Reference strain of H23.</title>
        <authorList>
            <person name="Luo X."/>
        </authorList>
    </citation>
    <scope>NUCLEOTIDE SEQUENCE [LARGE SCALE GENOMIC DNA]</scope>
    <source>
        <strain evidence="8 9">H23</strain>
    </source>
</reference>
<proteinExistence type="predicted"/>
<dbReference type="PROSITE" id="PS51755">
    <property type="entry name" value="OMPR_PHOB"/>
    <property type="match status" value="1"/>
</dbReference>
<dbReference type="PANTHER" id="PTHR48111">
    <property type="entry name" value="REGULATOR OF RPOS"/>
    <property type="match status" value="1"/>
</dbReference>
<keyword evidence="3 5" id="KW-0238">DNA-binding</keyword>
<organism evidence="8 9">
    <name type="scientific">Luteimonas gilva</name>
    <dbReference type="NCBI Taxonomy" id="2572684"/>
    <lineage>
        <taxon>Bacteria</taxon>
        <taxon>Pseudomonadati</taxon>
        <taxon>Pseudomonadota</taxon>
        <taxon>Gammaproteobacteria</taxon>
        <taxon>Lysobacterales</taxon>
        <taxon>Lysobacteraceae</taxon>
        <taxon>Luteimonas</taxon>
    </lineage>
</organism>
<dbReference type="PANTHER" id="PTHR48111:SF40">
    <property type="entry name" value="PHOSPHATE REGULON TRANSCRIPTIONAL REGULATORY PROTEIN PHOB"/>
    <property type="match status" value="1"/>
</dbReference>
<keyword evidence="9" id="KW-1185">Reference proteome</keyword>
<protein>
    <submittedName>
        <fullName evidence="8">Response regulator transcription factor</fullName>
    </submittedName>
</protein>
<dbReference type="InterPro" id="IPR011006">
    <property type="entry name" value="CheY-like_superfamily"/>
</dbReference>
<evidence type="ECO:0000259" key="7">
    <source>
        <dbReference type="PROSITE" id="PS51755"/>
    </source>
</evidence>
<feature type="domain" description="OmpR/PhoB-type" evidence="7">
    <location>
        <begin position="143"/>
        <end position="244"/>
    </location>
</feature>
<keyword evidence="1 4" id="KW-0597">Phosphoprotein</keyword>
<evidence type="ECO:0000256" key="5">
    <source>
        <dbReference type="PROSITE-ProRule" id="PRU01091"/>
    </source>
</evidence>
<dbReference type="InterPro" id="IPR001789">
    <property type="entry name" value="Sig_transdc_resp-reg_receiver"/>
</dbReference>
<dbReference type="PROSITE" id="PS50110">
    <property type="entry name" value="RESPONSE_REGULATORY"/>
    <property type="match status" value="1"/>
</dbReference>
<dbReference type="SUPFAM" id="SSF46894">
    <property type="entry name" value="C-terminal effector domain of the bipartite response regulators"/>
    <property type="match status" value="1"/>
</dbReference>
<dbReference type="InterPro" id="IPR039420">
    <property type="entry name" value="WalR-like"/>
</dbReference>
<dbReference type="GO" id="GO:0032993">
    <property type="term" value="C:protein-DNA complex"/>
    <property type="evidence" value="ECO:0007669"/>
    <property type="project" value="TreeGrafter"/>
</dbReference>
<dbReference type="GO" id="GO:0000976">
    <property type="term" value="F:transcription cis-regulatory region binding"/>
    <property type="evidence" value="ECO:0007669"/>
    <property type="project" value="TreeGrafter"/>
</dbReference>
<dbReference type="OrthoDB" id="6117814at2"/>
<dbReference type="Gene3D" id="3.40.50.2300">
    <property type="match status" value="1"/>
</dbReference>
<dbReference type="InterPro" id="IPR036388">
    <property type="entry name" value="WH-like_DNA-bd_sf"/>
</dbReference>
<gene>
    <name evidence="8" type="ORF">FCE95_15860</name>
</gene>
<evidence type="ECO:0000256" key="2">
    <source>
        <dbReference type="ARBA" id="ARBA00023012"/>
    </source>
</evidence>
<dbReference type="CDD" id="cd00383">
    <property type="entry name" value="trans_reg_C"/>
    <property type="match status" value="1"/>
</dbReference>
<dbReference type="Proteomes" id="UP000308707">
    <property type="component" value="Unassembled WGS sequence"/>
</dbReference>
<dbReference type="Pfam" id="PF00072">
    <property type="entry name" value="Response_reg"/>
    <property type="match status" value="1"/>
</dbReference>
<evidence type="ECO:0000259" key="6">
    <source>
        <dbReference type="PROSITE" id="PS50110"/>
    </source>
</evidence>
<dbReference type="AlphaFoldDB" id="A0A4U5JJ64"/>
<dbReference type="GO" id="GO:0000156">
    <property type="term" value="F:phosphorelay response regulator activity"/>
    <property type="evidence" value="ECO:0007669"/>
    <property type="project" value="TreeGrafter"/>
</dbReference>
<evidence type="ECO:0000256" key="4">
    <source>
        <dbReference type="PROSITE-ProRule" id="PRU00169"/>
    </source>
</evidence>
<evidence type="ECO:0000313" key="9">
    <source>
        <dbReference type="Proteomes" id="UP000308707"/>
    </source>
</evidence>
<dbReference type="InterPro" id="IPR016032">
    <property type="entry name" value="Sig_transdc_resp-reg_C-effctor"/>
</dbReference>
<dbReference type="GO" id="GO:0006355">
    <property type="term" value="P:regulation of DNA-templated transcription"/>
    <property type="evidence" value="ECO:0007669"/>
    <property type="project" value="InterPro"/>
</dbReference>
<keyword evidence="2" id="KW-0902">Two-component regulatory system</keyword>
<dbReference type="Pfam" id="PF00486">
    <property type="entry name" value="Trans_reg_C"/>
    <property type="match status" value="1"/>
</dbReference>